<reference evidence="11" key="1">
    <citation type="submission" date="2025-08" db="UniProtKB">
        <authorList>
            <consortium name="RefSeq"/>
        </authorList>
    </citation>
    <scope>IDENTIFICATION</scope>
</reference>
<evidence type="ECO:0000256" key="2">
    <source>
        <dbReference type="ARBA" id="ARBA00022443"/>
    </source>
</evidence>
<dbReference type="GO" id="GO:0005737">
    <property type="term" value="C:cytoplasm"/>
    <property type="evidence" value="ECO:0007669"/>
    <property type="project" value="UniProtKB-SubCell"/>
</dbReference>
<feature type="compositionally biased region" description="Polar residues" evidence="6">
    <location>
        <begin position="7"/>
        <end position="25"/>
    </location>
</feature>
<feature type="region of interest" description="Disordered" evidence="6">
    <location>
        <begin position="252"/>
        <end position="281"/>
    </location>
</feature>
<keyword evidence="2 5" id="KW-0728">SH3 domain</keyword>
<feature type="compositionally biased region" description="Polar residues" evidence="6">
    <location>
        <begin position="105"/>
        <end position="124"/>
    </location>
</feature>
<dbReference type="Proteomes" id="UP001652741">
    <property type="component" value="Chromosome ssa19"/>
</dbReference>
<dbReference type="Pfam" id="PF00018">
    <property type="entry name" value="SH3_1"/>
    <property type="match status" value="1"/>
</dbReference>
<dbReference type="PANTHER" id="PTHR47544:SF5">
    <property type="entry name" value="SPERMATOGENESIS-ASSOCIATED 13"/>
    <property type="match status" value="1"/>
</dbReference>
<dbReference type="SMART" id="SM00233">
    <property type="entry name" value="PH"/>
    <property type="match status" value="1"/>
</dbReference>
<dbReference type="SMART" id="SM00325">
    <property type="entry name" value="RhoGEF"/>
    <property type="match status" value="1"/>
</dbReference>
<dbReference type="InterPro" id="IPR036028">
    <property type="entry name" value="SH3-like_dom_sf"/>
</dbReference>
<feature type="compositionally biased region" description="Basic and acidic residues" evidence="6">
    <location>
        <begin position="456"/>
        <end position="508"/>
    </location>
</feature>
<dbReference type="CDD" id="cd00160">
    <property type="entry name" value="RhoGEF"/>
    <property type="match status" value="1"/>
</dbReference>
<dbReference type="PROSITE" id="PS50003">
    <property type="entry name" value="PH_DOMAIN"/>
    <property type="match status" value="1"/>
</dbReference>
<dbReference type="PROSITE" id="PS50002">
    <property type="entry name" value="SH3"/>
    <property type="match status" value="1"/>
</dbReference>
<feature type="region of interest" description="Disordered" evidence="6">
    <location>
        <begin position="804"/>
        <end position="824"/>
    </location>
</feature>
<proteinExistence type="predicted"/>
<dbReference type="GO" id="GO:0005085">
    <property type="term" value="F:guanyl-nucleotide exchange factor activity"/>
    <property type="evidence" value="ECO:0007669"/>
    <property type="project" value="UniProtKB-KW"/>
</dbReference>
<feature type="compositionally biased region" description="Polar residues" evidence="6">
    <location>
        <begin position="513"/>
        <end position="522"/>
    </location>
</feature>
<evidence type="ECO:0000259" key="7">
    <source>
        <dbReference type="PROSITE" id="PS50002"/>
    </source>
</evidence>
<dbReference type="InterPro" id="IPR000219">
    <property type="entry name" value="DH_dom"/>
</dbReference>
<organism evidence="10 11">
    <name type="scientific">Salmo salar</name>
    <name type="common">Atlantic salmon</name>
    <dbReference type="NCBI Taxonomy" id="8030"/>
    <lineage>
        <taxon>Eukaryota</taxon>
        <taxon>Metazoa</taxon>
        <taxon>Chordata</taxon>
        <taxon>Craniata</taxon>
        <taxon>Vertebrata</taxon>
        <taxon>Euteleostomi</taxon>
        <taxon>Actinopterygii</taxon>
        <taxon>Neopterygii</taxon>
        <taxon>Teleostei</taxon>
        <taxon>Protacanthopterygii</taxon>
        <taxon>Salmoniformes</taxon>
        <taxon>Salmonidae</taxon>
        <taxon>Salmoninae</taxon>
        <taxon>Salmo</taxon>
    </lineage>
</organism>
<dbReference type="Gene3D" id="2.30.30.40">
    <property type="entry name" value="SH3 Domains"/>
    <property type="match status" value="1"/>
</dbReference>
<feature type="region of interest" description="Disordered" evidence="6">
    <location>
        <begin position="313"/>
        <end position="764"/>
    </location>
</feature>
<keyword evidence="3" id="KW-0963">Cytoplasm</keyword>
<dbReference type="InterPro" id="IPR001849">
    <property type="entry name" value="PH_domain"/>
</dbReference>
<dbReference type="PROSITE" id="PS50010">
    <property type="entry name" value="DH_2"/>
    <property type="match status" value="1"/>
</dbReference>
<dbReference type="SUPFAM" id="SSF50729">
    <property type="entry name" value="PH domain-like"/>
    <property type="match status" value="1"/>
</dbReference>
<feature type="domain" description="SH3" evidence="7">
    <location>
        <begin position="850"/>
        <end position="909"/>
    </location>
</feature>
<dbReference type="KEGG" id="sasa:106579541"/>
<dbReference type="Pfam" id="PF22697">
    <property type="entry name" value="SOS1_NGEF_PH"/>
    <property type="match status" value="1"/>
</dbReference>
<evidence type="ECO:0000256" key="5">
    <source>
        <dbReference type="PROSITE-ProRule" id="PRU00192"/>
    </source>
</evidence>
<keyword evidence="10" id="KW-1185">Reference proteome</keyword>
<evidence type="ECO:0000256" key="6">
    <source>
        <dbReference type="SAM" id="MobiDB-lite"/>
    </source>
</evidence>
<keyword evidence="4" id="KW-0344">Guanine-nucleotide releasing factor</keyword>
<dbReference type="Gene3D" id="2.30.29.30">
    <property type="entry name" value="Pleckstrin-homology domain (PH domain)/Phosphotyrosine-binding domain (PTB)"/>
    <property type="match status" value="1"/>
</dbReference>
<comment type="subcellular location">
    <subcellularLocation>
        <location evidence="1">Cytoplasm</location>
    </subcellularLocation>
</comment>
<feature type="compositionally biased region" description="Polar residues" evidence="6">
    <location>
        <begin position="266"/>
        <end position="281"/>
    </location>
</feature>
<evidence type="ECO:0000259" key="8">
    <source>
        <dbReference type="PROSITE" id="PS50003"/>
    </source>
</evidence>
<dbReference type="InterPro" id="IPR035899">
    <property type="entry name" value="DBL_dom_sf"/>
</dbReference>
<feature type="region of interest" description="Disordered" evidence="6">
    <location>
        <begin position="105"/>
        <end position="126"/>
    </location>
</feature>
<dbReference type="RefSeq" id="XP_014015019.2">
    <property type="nucleotide sequence ID" value="XM_014159544.2"/>
</dbReference>
<dbReference type="InterPro" id="IPR011993">
    <property type="entry name" value="PH-like_dom_sf"/>
</dbReference>
<feature type="region of interest" description="Disordered" evidence="6">
    <location>
        <begin position="1"/>
        <end position="41"/>
    </location>
</feature>
<dbReference type="SUPFAM" id="SSF50044">
    <property type="entry name" value="SH3-domain"/>
    <property type="match status" value="1"/>
</dbReference>
<dbReference type="STRING" id="8030.ENSSSAP00000050845"/>
<dbReference type="Gene3D" id="1.20.900.10">
    <property type="entry name" value="Dbl homology (DH) domain"/>
    <property type="match status" value="1"/>
</dbReference>
<sequence>MRRAWQSDGTPSTSEDSLSYRRGSTSDPDLRPPARPRPLSDLYPLEAHVSMAVPPSGCDAQVQPMTCDFNSEESRLNRFNTASWSSPVIGQPSRIMRLFSTQKKCTVPGDSQGSTRPLSFQGPPSSAGVPQVWPGLSGLTVMGSFKKLRSSVLQGIQNRGTANQDEEYTSAAIQGGDNGMVTTNQSPRLRCGEGYRVSNGVSIGQQMAGLSPYGSDNEDEEVVDEEDGLQRNTWFSRSIRRAYGAGRISLLDAGQGKRGEGPGLGVSTNQRPGSGSGSVSEVNLHLEESVTENVDTLSRLSKSADNLHLFKGPFRHKVPCPSPQTDSPGANGDPSIQRTASASSGDHRDRSQSPVRFRSPVGAKGHMLKLVGSMTDLTVRRRPNPSPVTSPGSPVTPLSPLSRLHDDYSRRTPCLPASDRQRRPSPARTRAAAERKRNSTSVRLEHTPTIQPQSEYHPDPQSEYHPDPQSEYHPDPQSEYHPDPQSEYHPDPQSEYHPDPQSEYHPDHVFTFPSINQPFTTTSLSLSARAQRSSLCEGDRPQEGQGDGWRAQCDSAPHPQGEPCGSHSKHQPDVNAEGKTEPKQCVWTRPDQDQEDQEIRGHLWGTLDEQGREALLGGEETPPPSATSTPSLTPTCPPESPTSSMSPTKIGSTETSTSFIPRQRAGRSRPRPISDYAQLVARKYTIPEEETELHPKERTKNGTPCQDCKSNGGSQDSDSPENYNMNGDLQCRRRRPMSVIGGAEEREDRLPSPLSRPPVPSHQVPPYKAVSARFRPSTFSQSTPIGLDRLGRRKLHRLLSVEDAGSERSAAVDGDSVSEEEGSFDELSDVTTYLQPGVELSALSQWISQGQAVYAEALWDHVTMEEQELAFKAGDVIRVLEAPHKDWWWGMGADREAWFPSSFVRVRVNQEDDSGAESVESCALDQEDPHTATRDTHTHSAEHREQMRTNVVKEIMNTERIYIKHLRDICEGYIRQCGKHPGMFTELQLKTIFSNIEDIYKFQRQFLKDLERKYNTDQPHLSEIGACFLLQGEGFSIYSEYCNTHPAACGELQRLMKLSRYKHFFEACRLLQQMIDISIAGFLLTPVQKICKYPLQLGELLKYTPKDHSDYGGVSDAYETMKNVASLINEGKRRLESVDAIAHWQVAILHWEGVDVLERSSELIHSGELTRIVRQGNKTQQRSFFLFDHQLVFCKKDVLRRDLLHYRGRLDMDNTSVLQMPDGRDPELGILLRNALRLRNSSTLETLCYLCCRKPQDRQRWLQAFARERQRVQEDQEMGMKISETQRKQAIFNARRSKQGKMKTIGYSGSVPPHHHHQPLHPIHQRHVTVPTSVPQQQVFTLAEPKRKPAHLWYTFTRHALFRK</sequence>
<evidence type="ECO:0000259" key="9">
    <source>
        <dbReference type="PROSITE" id="PS50010"/>
    </source>
</evidence>
<evidence type="ECO:0000256" key="4">
    <source>
        <dbReference type="ARBA" id="ARBA00022658"/>
    </source>
</evidence>
<dbReference type="PANTHER" id="PTHR47544">
    <property type="entry name" value="RHO GUANINE NUCLEOTIDE EXCHANGE FACTOR 4"/>
    <property type="match status" value="1"/>
</dbReference>
<gene>
    <name evidence="11" type="primary">spata13</name>
</gene>
<dbReference type="CDD" id="cd01224">
    <property type="entry name" value="PH_Collybistin_ASEF"/>
    <property type="match status" value="1"/>
</dbReference>
<evidence type="ECO:0000313" key="10">
    <source>
        <dbReference type="Proteomes" id="UP001652741"/>
    </source>
</evidence>
<evidence type="ECO:0000256" key="1">
    <source>
        <dbReference type="ARBA" id="ARBA00004496"/>
    </source>
</evidence>
<dbReference type="Pfam" id="PF00621">
    <property type="entry name" value="RhoGEF"/>
    <property type="match status" value="1"/>
</dbReference>
<dbReference type="Bgee" id="ENSSSAG00000050759">
    <property type="expression patterns" value="Expressed in ovary and 16 other cell types or tissues"/>
</dbReference>
<name>A0A1S3NHU0_SALSA</name>
<dbReference type="InterPro" id="IPR001452">
    <property type="entry name" value="SH3_domain"/>
</dbReference>
<feature type="compositionally biased region" description="Low complexity" evidence="6">
    <location>
        <begin position="387"/>
        <end position="402"/>
    </location>
</feature>
<feature type="domain" description="DH" evidence="9">
    <location>
        <begin position="947"/>
        <end position="1131"/>
    </location>
</feature>
<evidence type="ECO:0000313" key="11">
    <source>
        <dbReference type="RefSeq" id="XP_014015019.2"/>
    </source>
</evidence>
<dbReference type="InterPro" id="IPR055251">
    <property type="entry name" value="SOS1_NGEF_PH"/>
</dbReference>
<feature type="compositionally biased region" description="Polar residues" evidence="6">
    <location>
        <begin position="649"/>
        <end position="660"/>
    </location>
</feature>
<accession>A0A1S3NHU0</accession>
<evidence type="ECO:0000256" key="3">
    <source>
        <dbReference type="ARBA" id="ARBA00022490"/>
    </source>
</evidence>
<feature type="compositionally biased region" description="Polar residues" evidence="6">
    <location>
        <begin position="701"/>
        <end position="727"/>
    </location>
</feature>
<protein>
    <submittedName>
        <fullName evidence="11">Uncharacterized protein spata13 isoform X1</fullName>
    </submittedName>
</protein>
<feature type="compositionally biased region" description="Basic and acidic residues" evidence="6">
    <location>
        <begin position="570"/>
        <end position="582"/>
    </location>
</feature>
<feature type="compositionally biased region" description="Polar residues" evidence="6">
    <location>
        <begin position="323"/>
        <end position="344"/>
    </location>
</feature>
<dbReference type="SUPFAM" id="SSF48065">
    <property type="entry name" value="DBL homology domain (DH-domain)"/>
    <property type="match status" value="1"/>
</dbReference>
<dbReference type="GeneID" id="106579541"/>
<dbReference type="PaxDb" id="8030-ENSSSAP00000050845"/>
<feature type="domain" description="PH" evidence="8">
    <location>
        <begin position="1162"/>
        <end position="1270"/>
    </location>
</feature>
<feature type="compositionally biased region" description="Low complexity" evidence="6">
    <location>
        <begin position="523"/>
        <end position="535"/>
    </location>
</feature>
<dbReference type="SMART" id="SM00326">
    <property type="entry name" value="SH3"/>
    <property type="match status" value="1"/>
</dbReference>